<dbReference type="AlphaFoldDB" id="X1D824"/>
<comment type="caution">
    <text evidence="1">The sequence shown here is derived from an EMBL/GenBank/DDBJ whole genome shotgun (WGS) entry which is preliminary data.</text>
</comment>
<dbReference type="Gene3D" id="3.30.160.250">
    <property type="match status" value="1"/>
</dbReference>
<accession>X1D824</accession>
<evidence type="ECO:0000313" key="1">
    <source>
        <dbReference type="EMBL" id="GAH04435.1"/>
    </source>
</evidence>
<dbReference type="SUPFAM" id="SSF143100">
    <property type="entry name" value="TTHA1013/TTHA0281-like"/>
    <property type="match status" value="1"/>
</dbReference>
<dbReference type="EMBL" id="BART01023160">
    <property type="protein sequence ID" value="GAH04435.1"/>
    <property type="molecule type" value="Genomic_DNA"/>
</dbReference>
<protein>
    <recommendedName>
        <fullName evidence="2">HicB-like antitoxin of toxin-antitoxin system domain-containing protein</fullName>
    </recommendedName>
</protein>
<dbReference type="InterPro" id="IPR035069">
    <property type="entry name" value="TTHA1013/TTHA0281-like"/>
</dbReference>
<gene>
    <name evidence="1" type="ORF">S01H4_42210</name>
</gene>
<sequence length="103" mass="11992">MKVEGYIILTFQFRKKGRRWTAYCEQLGTATFGRSLPEAQARLKEAVLLHLNTLEDVGERERFFKENKITFYSRKPKSTAVNVRAPLYKDTFVRSYLQAVPTA</sequence>
<organism evidence="1">
    <name type="scientific">marine sediment metagenome</name>
    <dbReference type="NCBI Taxonomy" id="412755"/>
    <lineage>
        <taxon>unclassified sequences</taxon>
        <taxon>metagenomes</taxon>
        <taxon>ecological metagenomes</taxon>
    </lineage>
</organism>
<name>X1D824_9ZZZZ</name>
<proteinExistence type="predicted"/>
<reference evidence="1" key="1">
    <citation type="journal article" date="2014" name="Front. Microbiol.">
        <title>High frequency of phylogenetically diverse reductive dehalogenase-homologous genes in deep subseafloor sedimentary metagenomes.</title>
        <authorList>
            <person name="Kawai M."/>
            <person name="Futagami T."/>
            <person name="Toyoda A."/>
            <person name="Takaki Y."/>
            <person name="Nishi S."/>
            <person name="Hori S."/>
            <person name="Arai W."/>
            <person name="Tsubouchi T."/>
            <person name="Morono Y."/>
            <person name="Uchiyama I."/>
            <person name="Ito T."/>
            <person name="Fujiyama A."/>
            <person name="Inagaki F."/>
            <person name="Takami H."/>
        </authorList>
    </citation>
    <scope>NUCLEOTIDE SEQUENCE</scope>
    <source>
        <strain evidence="1">Expedition CK06-06</strain>
    </source>
</reference>
<evidence type="ECO:0008006" key="2">
    <source>
        <dbReference type="Google" id="ProtNLM"/>
    </source>
</evidence>